<protein>
    <submittedName>
        <fullName evidence="2">Efflux RND transporter permease subunit</fullName>
    </submittedName>
</protein>
<feature type="transmembrane region" description="Helical" evidence="1">
    <location>
        <begin position="444"/>
        <end position="464"/>
    </location>
</feature>
<keyword evidence="1" id="KW-0472">Membrane</keyword>
<reference evidence="2 3" key="1">
    <citation type="journal article" date="2022" name="Mar. Drugs">
        <title>Bioassay-Guided Fractionation Leads to the Detection of Cholic Acid Generated by the Rare Thalassomonas sp.</title>
        <authorList>
            <person name="Pheiffer F."/>
            <person name="Schneider Y.K."/>
            <person name="Hansen E.H."/>
            <person name="Andersen J.H."/>
            <person name="Isaksson J."/>
            <person name="Busche T."/>
            <person name="R C."/>
            <person name="Kalinowski J."/>
            <person name="Zyl L.V."/>
            <person name="Trindade M."/>
        </authorList>
    </citation>
    <scope>NUCLEOTIDE SEQUENCE [LARGE SCALE GENOMIC DNA]</scope>
    <source>
        <strain evidence="2 3">A5K-61T</strain>
    </source>
</reference>
<dbReference type="PANTHER" id="PTHR32063">
    <property type="match status" value="1"/>
</dbReference>
<dbReference type="EMBL" id="CP059693">
    <property type="protein sequence ID" value="WDE11351.1"/>
    <property type="molecule type" value="Genomic_DNA"/>
</dbReference>
<dbReference type="SUPFAM" id="SSF82693">
    <property type="entry name" value="Multidrug efflux transporter AcrB pore domain, PN1, PN2, PC1 and PC2 subdomains"/>
    <property type="match status" value="2"/>
</dbReference>
<accession>A0ABY7VEB2</accession>
<dbReference type="Proteomes" id="UP001215231">
    <property type="component" value="Chromosome"/>
</dbReference>
<feature type="transmembrane region" description="Helical" evidence="1">
    <location>
        <begin position="476"/>
        <end position="503"/>
    </location>
</feature>
<feature type="transmembrane region" description="Helical" evidence="1">
    <location>
        <begin position="1071"/>
        <end position="1095"/>
    </location>
</feature>
<dbReference type="Gene3D" id="3.30.70.1440">
    <property type="entry name" value="Multidrug efflux transporter AcrB pore domain"/>
    <property type="match status" value="1"/>
</dbReference>
<dbReference type="Gene3D" id="3.30.70.1320">
    <property type="entry name" value="Multidrug efflux transporter AcrB pore domain like"/>
    <property type="match status" value="1"/>
</dbReference>
<dbReference type="Gene3D" id="3.30.2090.10">
    <property type="entry name" value="Multidrug efflux transporter AcrB TolC docking domain, DN and DC subdomains"/>
    <property type="match status" value="2"/>
</dbReference>
<dbReference type="Gene3D" id="1.20.1640.10">
    <property type="entry name" value="Multidrug efflux transporter AcrB transmembrane domain"/>
    <property type="match status" value="2"/>
</dbReference>
<gene>
    <name evidence="2" type="ORF">H3N35_24540</name>
</gene>
<dbReference type="Gene3D" id="3.30.70.1430">
    <property type="entry name" value="Multidrug efflux transporter AcrB pore domain"/>
    <property type="match status" value="2"/>
</dbReference>
<evidence type="ECO:0000313" key="2">
    <source>
        <dbReference type="EMBL" id="WDE11351.1"/>
    </source>
</evidence>
<dbReference type="PANTHER" id="PTHR32063:SF0">
    <property type="entry name" value="SWARMING MOTILITY PROTEIN SWRC"/>
    <property type="match status" value="1"/>
</dbReference>
<feature type="transmembrane region" description="Helical" evidence="1">
    <location>
        <begin position="346"/>
        <end position="366"/>
    </location>
</feature>
<dbReference type="SUPFAM" id="SSF82866">
    <property type="entry name" value="Multidrug efflux transporter AcrB transmembrane domain"/>
    <property type="match status" value="2"/>
</dbReference>
<feature type="transmembrane region" description="Helical" evidence="1">
    <location>
        <begin position="12"/>
        <end position="32"/>
    </location>
</feature>
<name>A0ABY7VEB2_9GAMM</name>
<keyword evidence="3" id="KW-1185">Reference proteome</keyword>
<proteinExistence type="predicted"/>
<feature type="transmembrane region" description="Helical" evidence="1">
    <location>
        <begin position="919"/>
        <end position="938"/>
    </location>
</feature>
<sequence length="1124" mass="121294">MKLIDQAVRQPITVTVAVVLSILAGIIAFSQVPVQMTPTVDSVVVSVNTFWENASPNEIESDIITEQEQVLGDVTGLASMTSISQSGSGSVRLEFETGTDINLAMQSVLQKLDEVPAYPRGVSEPVVEAVDPDSVDYIAWVGLAATDPNFDATTLYDFMELRLRPRLERIKGVSKVGIVGARERELQIRFDPVALANRGITYAEFINAIQVNNQNYSGGKLQDGKNDIRVRAVGRFTDINVIKKLVIRRDQAGPVYLEDVASVTESYKELTDWVRARGILMPFFNFQLQYGANLLETMTEIKAEIRSLNAPDGLLAQHAKKLGVNGTFELIQPWDSSTYVERAIDLVQSNILIGGLLATLTLLLFLRSFRTIGVIAIAIPISVIASVVVLVSLGRSINIVSLAGMAFAVGMVIDNAIVVIENIFRHLEMGKKPWQASIDGTKEVASAVFASTLTTLVVFLPILFIQDSAGQLFRDIALAIMAAVSISFVVSVLVIPAAAASFLRLPAKTNKEKPASKIDKISGFFNALPVHISRLVEKLIVSWKSRLTVVATFALLTFVGIWALIPPLDYLPKGNRNAVFGVLIPPPGYSLDQMQTIAKRLEGSIKPAWEYTGDKFVAEAKIRGTEKPDPSDRRPELTTMSGEKITAPALEHYFVVAMGGKMFQGALPENEVTAVDTIDLFNYATYGAQAPDVISFAFQFPLFLNGGTTGSAIKIDLVGDDLELVSQSATALMFSLMGKFGPYGVVPEPANFLLPTPELRVTPNDERLQEMGMNRSDVGMAVAANGDGYLLVRGFEIGGELKDIKIISQQASVDAPLDALMQTPVATPAGNVVDLENIARLERVQVADQIKHADRQRAVTLQFTPPNGMAMEDAIATINTMVAQLRTAGQINPVVDINLSGSAGKLNDIKQALMGDGTVSGFLMSSLFLALVVVYLVMAVLFQNWLYPVVIMVTVPLATLGGFAGLSAVHSYSLIDRYTPIQNMDVLTIIGFVILAGVVVNNAILIVHQAINLLKGRSDDGTVTTALTPQQAVVESVKSRVRPILMSTLTSVGGMLPLVLMPGAGSELYRGLGAVVVGGLLVSTIFTMFLVPVILSMIFEIKSRNEQTAGDELEAAELTAAEVK</sequence>
<organism evidence="2 3">
    <name type="scientific">Thalassomonas haliotis</name>
    <dbReference type="NCBI Taxonomy" id="485448"/>
    <lineage>
        <taxon>Bacteria</taxon>
        <taxon>Pseudomonadati</taxon>
        <taxon>Pseudomonadota</taxon>
        <taxon>Gammaproteobacteria</taxon>
        <taxon>Alteromonadales</taxon>
        <taxon>Colwelliaceae</taxon>
        <taxon>Thalassomonas</taxon>
    </lineage>
</organism>
<feature type="transmembrane region" description="Helical" evidence="1">
    <location>
        <begin position="986"/>
        <end position="1007"/>
    </location>
</feature>
<evidence type="ECO:0000256" key="1">
    <source>
        <dbReference type="SAM" id="Phobius"/>
    </source>
</evidence>
<dbReference type="PRINTS" id="PR00702">
    <property type="entry name" value="ACRIFLAVINRP"/>
</dbReference>
<feature type="transmembrane region" description="Helical" evidence="1">
    <location>
        <begin position="945"/>
        <end position="966"/>
    </location>
</feature>
<dbReference type="RefSeq" id="WP_274051506.1">
    <property type="nucleotide sequence ID" value="NZ_CP059693.1"/>
</dbReference>
<dbReference type="Pfam" id="PF00873">
    <property type="entry name" value="ACR_tran"/>
    <property type="match status" value="2"/>
</dbReference>
<keyword evidence="1" id="KW-1133">Transmembrane helix</keyword>
<evidence type="ECO:0000313" key="3">
    <source>
        <dbReference type="Proteomes" id="UP001215231"/>
    </source>
</evidence>
<feature type="transmembrane region" description="Helical" evidence="1">
    <location>
        <begin position="547"/>
        <end position="565"/>
    </location>
</feature>
<dbReference type="InterPro" id="IPR001036">
    <property type="entry name" value="Acrflvin-R"/>
</dbReference>
<feature type="transmembrane region" description="Helical" evidence="1">
    <location>
        <begin position="399"/>
        <end position="424"/>
    </location>
</feature>
<keyword evidence="1" id="KW-0812">Transmembrane</keyword>
<feature type="transmembrane region" description="Helical" evidence="1">
    <location>
        <begin position="373"/>
        <end position="393"/>
    </location>
</feature>
<dbReference type="InterPro" id="IPR027463">
    <property type="entry name" value="AcrB_DN_DC_subdom"/>
</dbReference>
<feature type="transmembrane region" description="Helical" evidence="1">
    <location>
        <begin position="1044"/>
        <end position="1065"/>
    </location>
</feature>
<dbReference type="SUPFAM" id="SSF82714">
    <property type="entry name" value="Multidrug efflux transporter AcrB TolC docking domain, DN and DC subdomains"/>
    <property type="match status" value="2"/>
</dbReference>